<reference evidence="2 3" key="1">
    <citation type="submission" date="2015-01" db="EMBL/GenBank/DDBJ databases">
        <title>Draft genome of Vibrio mytili type strain CAIM 528.</title>
        <authorList>
            <person name="Gonzalez-Castillo A."/>
            <person name="Gomez-Gil B."/>
            <person name="Enciso-Ibarra J."/>
        </authorList>
    </citation>
    <scope>NUCLEOTIDE SEQUENCE [LARGE SCALE GENOMIC DNA]</scope>
    <source>
        <strain evidence="2 3">CAIM 528</strain>
    </source>
</reference>
<keyword evidence="1" id="KW-1133">Transmembrane helix</keyword>
<keyword evidence="3" id="KW-1185">Reference proteome</keyword>
<evidence type="ECO:0000256" key="1">
    <source>
        <dbReference type="SAM" id="Phobius"/>
    </source>
</evidence>
<sequence length="209" mass="24149">MKKPLWLVAWLLVIEVLVILLLVPGDWTDKTIQRESELVEQNLGYEARQWISDTAGDWYKTSVLDSGFYAAMYHTLIPTEEERRKSKGMENMGQAWFVWVEGRIEAFTNVIYQFYTRLALLSSWAPYLLILFIPAVYDGLMSWKIKRTNFDYASPVVHRYSIRGTFFLSMGLFITFFAPIALNPIVIPAVMMLCCVLLGLAFGNLQKRV</sequence>
<gene>
    <name evidence="2" type="ORF">SU60_06140</name>
</gene>
<feature type="transmembrane region" description="Helical" evidence="1">
    <location>
        <begin position="121"/>
        <end position="140"/>
    </location>
</feature>
<name>A0A0C3HU06_9VIBR</name>
<feature type="transmembrane region" description="Helical" evidence="1">
    <location>
        <begin position="160"/>
        <end position="179"/>
    </location>
</feature>
<dbReference type="AlphaFoldDB" id="A0A0C3HU06"/>
<dbReference type="RefSeq" id="WP_014386707.1">
    <property type="nucleotide sequence ID" value="NZ_CBCRVP010000007.1"/>
</dbReference>
<evidence type="ECO:0000313" key="3">
    <source>
        <dbReference type="Proteomes" id="UP000031977"/>
    </source>
</evidence>
<keyword evidence="1" id="KW-0812">Transmembrane</keyword>
<feature type="transmembrane region" description="Helical" evidence="1">
    <location>
        <begin position="6"/>
        <end position="24"/>
    </location>
</feature>
<organism evidence="2 3">
    <name type="scientific">Vibrio mytili</name>
    <dbReference type="NCBI Taxonomy" id="50718"/>
    <lineage>
        <taxon>Bacteria</taxon>
        <taxon>Pseudomonadati</taxon>
        <taxon>Pseudomonadota</taxon>
        <taxon>Gammaproteobacteria</taxon>
        <taxon>Vibrionales</taxon>
        <taxon>Vibrionaceae</taxon>
        <taxon>Vibrio</taxon>
    </lineage>
</organism>
<proteinExistence type="predicted"/>
<dbReference type="OrthoDB" id="9128627at2"/>
<comment type="caution">
    <text evidence="2">The sequence shown here is derived from an EMBL/GenBank/DDBJ whole genome shotgun (WGS) entry which is preliminary data.</text>
</comment>
<dbReference type="Pfam" id="PF14348">
    <property type="entry name" value="DtrJ-like"/>
    <property type="match status" value="1"/>
</dbReference>
<dbReference type="InterPro" id="IPR022266">
    <property type="entry name" value="DtrJ-like"/>
</dbReference>
<protein>
    <submittedName>
        <fullName evidence="2">Conjugal transfer protein</fullName>
    </submittedName>
</protein>
<keyword evidence="1" id="KW-0472">Membrane</keyword>
<dbReference type="Proteomes" id="UP000031977">
    <property type="component" value="Unassembled WGS sequence"/>
</dbReference>
<feature type="transmembrane region" description="Helical" evidence="1">
    <location>
        <begin position="185"/>
        <end position="205"/>
    </location>
</feature>
<dbReference type="EMBL" id="JXOK01000015">
    <property type="protein sequence ID" value="KIN11651.1"/>
    <property type="molecule type" value="Genomic_DNA"/>
</dbReference>
<dbReference type="STRING" id="50718.SU60_06140"/>
<accession>A0A0C3HU06</accession>
<evidence type="ECO:0000313" key="2">
    <source>
        <dbReference type="EMBL" id="KIN11651.1"/>
    </source>
</evidence>